<keyword evidence="3" id="KW-0949">S-adenosyl-L-methionine</keyword>
<name>A0A6A5ZAI3_9PLEO</name>
<dbReference type="OrthoDB" id="3791439at2759"/>
<protein>
    <submittedName>
        <fullName evidence="5">S-adenosyl-L-methionine-dependent methyltransferase</fullName>
    </submittedName>
</protein>
<sequence>MIAARVLRLLASVDFVNEPAENQWSANDTTHALASPPIAAGHRYDALVTSAIKAPKFLRETKYREPTEPTDTFLQYANQTKLPFFEYLQSIPPLLNNFNLFMGHTMGAREYWHEWYDIERRLLDNFDSSHSSALLVDVGGGKGHDLNAFDAAFGKSPRSYEGQLMGHDFFLEQPAKGARGYFLHHVLHDWSDKYCLLILQNLRTAMVPGYSKLLIHELILPNNGATEIQARFDLVMMTLGGGMERSKTQWTNLLEDAGFCNIVFHEHFDHDGIVEAEASENTVPFTG</sequence>
<dbReference type="PANTHER" id="PTHR43712:SF1">
    <property type="entry name" value="HYPOTHETICAL O-METHYLTRANSFERASE (EUROFUNG)-RELATED"/>
    <property type="match status" value="1"/>
</dbReference>
<dbReference type="InterPro" id="IPR016461">
    <property type="entry name" value="COMT-like"/>
</dbReference>
<accession>A0A6A5ZAI3</accession>
<reference evidence="5" key="1">
    <citation type="journal article" date="2020" name="Stud. Mycol.">
        <title>101 Dothideomycetes genomes: a test case for predicting lifestyles and emergence of pathogens.</title>
        <authorList>
            <person name="Haridas S."/>
            <person name="Albert R."/>
            <person name="Binder M."/>
            <person name="Bloem J."/>
            <person name="Labutti K."/>
            <person name="Salamov A."/>
            <person name="Andreopoulos B."/>
            <person name="Baker S."/>
            <person name="Barry K."/>
            <person name="Bills G."/>
            <person name="Bluhm B."/>
            <person name="Cannon C."/>
            <person name="Castanera R."/>
            <person name="Culley D."/>
            <person name="Daum C."/>
            <person name="Ezra D."/>
            <person name="Gonzalez J."/>
            <person name="Henrissat B."/>
            <person name="Kuo A."/>
            <person name="Liang C."/>
            <person name="Lipzen A."/>
            <person name="Lutzoni F."/>
            <person name="Magnuson J."/>
            <person name="Mondo S."/>
            <person name="Nolan M."/>
            <person name="Ohm R."/>
            <person name="Pangilinan J."/>
            <person name="Park H.-J."/>
            <person name="Ramirez L."/>
            <person name="Alfaro M."/>
            <person name="Sun H."/>
            <person name="Tritt A."/>
            <person name="Yoshinaga Y."/>
            <person name="Zwiers L.-H."/>
            <person name="Turgeon B."/>
            <person name="Goodwin S."/>
            <person name="Spatafora J."/>
            <person name="Crous P."/>
            <person name="Grigoriev I."/>
        </authorList>
    </citation>
    <scope>NUCLEOTIDE SEQUENCE</scope>
    <source>
        <strain evidence="5">CBS 627.86</strain>
    </source>
</reference>
<proteinExistence type="predicted"/>
<gene>
    <name evidence="5" type="ORF">BDV96DRAFT_612695</name>
</gene>
<dbReference type="InterPro" id="IPR001077">
    <property type="entry name" value="COMT_C"/>
</dbReference>
<evidence type="ECO:0000256" key="1">
    <source>
        <dbReference type="ARBA" id="ARBA00022603"/>
    </source>
</evidence>
<evidence type="ECO:0000313" key="5">
    <source>
        <dbReference type="EMBL" id="KAF2115408.1"/>
    </source>
</evidence>
<dbReference type="PROSITE" id="PS51683">
    <property type="entry name" value="SAM_OMT_II"/>
    <property type="match status" value="1"/>
</dbReference>
<organism evidence="5 6">
    <name type="scientific">Lophiotrema nucula</name>
    <dbReference type="NCBI Taxonomy" id="690887"/>
    <lineage>
        <taxon>Eukaryota</taxon>
        <taxon>Fungi</taxon>
        <taxon>Dikarya</taxon>
        <taxon>Ascomycota</taxon>
        <taxon>Pezizomycotina</taxon>
        <taxon>Dothideomycetes</taxon>
        <taxon>Pleosporomycetidae</taxon>
        <taxon>Pleosporales</taxon>
        <taxon>Lophiotremataceae</taxon>
        <taxon>Lophiotrema</taxon>
    </lineage>
</organism>
<evidence type="ECO:0000256" key="2">
    <source>
        <dbReference type="ARBA" id="ARBA00022679"/>
    </source>
</evidence>
<dbReference type="Proteomes" id="UP000799770">
    <property type="component" value="Unassembled WGS sequence"/>
</dbReference>
<evidence type="ECO:0000313" key="6">
    <source>
        <dbReference type="Proteomes" id="UP000799770"/>
    </source>
</evidence>
<dbReference type="GO" id="GO:0032259">
    <property type="term" value="P:methylation"/>
    <property type="evidence" value="ECO:0007669"/>
    <property type="project" value="UniProtKB-KW"/>
</dbReference>
<dbReference type="InterPro" id="IPR029063">
    <property type="entry name" value="SAM-dependent_MTases_sf"/>
</dbReference>
<keyword evidence="2 5" id="KW-0808">Transferase</keyword>
<feature type="domain" description="O-methyltransferase C-terminal" evidence="4">
    <location>
        <begin position="164"/>
        <end position="259"/>
    </location>
</feature>
<dbReference type="EMBL" id="ML977323">
    <property type="protein sequence ID" value="KAF2115408.1"/>
    <property type="molecule type" value="Genomic_DNA"/>
</dbReference>
<dbReference type="Pfam" id="PF00891">
    <property type="entry name" value="Methyltransf_2"/>
    <property type="match status" value="1"/>
</dbReference>
<evidence type="ECO:0000256" key="3">
    <source>
        <dbReference type="ARBA" id="ARBA00022691"/>
    </source>
</evidence>
<keyword evidence="1 5" id="KW-0489">Methyltransferase</keyword>
<dbReference type="PANTHER" id="PTHR43712">
    <property type="entry name" value="PUTATIVE (AFU_ORTHOLOGUE AFUA_4G14580)-RELATED"/>
    <property type="match status" value="1"/>
</dbReference>
<dbReference type="SUPFAM" id="SSF53335">
    <property type="entry name" value="S-adenosyl-L-methionine-dependent methyltransferases"/>
    <property type="match status" value="1"/>
</dbReference>
<dbReference type="AlphaFoldDB" id="A0A6A5ZAI3"/>
<keyword evidence="6" id="KW-1185">Reference proteome</keyword>
<dbReference type="Gene3D" id="3.40.50.150">
    <property type="entry name" value="Vaccinia Virus protein VP39"/>
    <property type="match status" value="2"/>
</dbReference>
<evidence type="ECO:0000259" key="4">
    <source>
        <dbReference type="Pfam" id="PF00891"/>
    </source>
</evidence>
<dbReference type="GO" id="GO:0008171">
    <property type="term" value="F:O-methyltransferase activity"/>
    <property type="evidence" value="ECO:0007669"/>
    <property type="project" value="InterPro"/>
</dbReference>